<dbReference type="PANTHER" id="PTHR33989:SF4">
    <property type="entry name" value="PTS SYSTEM N,N'-DIACETYLCHITOBIOSE-SPECIFIC EIIC COMPONENT"/>
    <property type="match status" value="1"/>
</dbReference>
<feature type="transmembrane region" description="Helical" evidence="9">
    <location>
        <begin position="133"/>
        <end position="151"/>
    </location>
</feature>
<dbReference type="PROSITE" id="PS51105">
    <property type="entry name" value="PTS_EIIC_TYPE_3"/>
    <property type="match status" value="1"/>
</dbReference>
<evidence type="ECO:0000256" key="8">
    <source>
        <dbReference type="PIRNR" id="PIRNR006351"/>
    </source>
</evidence>
<dbReference type="OrthoDB" id="1641940at2"/>
<feature type="transmembrane region" description="Helical" evidence="9">
    <location>
        <begin position="103"/>
        <end position="121"/>
    </location>
</feature>
<dbReference type="STRING" id="94869.SAMN04488529_11921"/>
<evidence type="ECO:0000313" key="13">
    <source>
        <dbReference type="Proteomes" id="UP000198597"/>
    </source>
</evidence>
<dbReference type="GO" id="GO:0009401">
    <property type="term" value="P:phosphoenolpyruvate-dependent sugar phosphotransferase system"/>
    <property type="evidence" value="ECO:0007669"/>
    <property type="project" value="InterPro"/>
</dbReference>
<feature type="transmembrane region" description="Helical" evidence="9">
    <location>
        <begin position="73"/>
        <end position="96"/>
    </location>
</feature>
<evidence type="ECO:0000256" key="4">
    <source>
        <dbReference type="ARBA" id="ARBA00022597"/>
    </source>
</evidence>
<evidence type="ECO:0000256" key="3">
    <source>
        <dbReference type="ARBA" id="ARBA00022475"/>
    </source>
</evidence>
<dbReference type="Proteomes" id="UP000198597">
    <property type="component" value="Unassembled WGS sequence"/>
</dbReference>
<evidence type="ECO:0000256" key="6">
    <source>
        <dbReference type="ARBA" id="ARBA00022989"/>
    </source>
</evidence>
<name>A0A1H0VTL7_9CLOT</name>
<proteinExistence type="predicted"/>
<keyword evidence="13" id="KW-1185">Reference proteome</keyword>
<dbReference type="GO" id="GO:0005886">
    <property type="term" value="C:plasma membrane"/>
    <property type="evidence" value="ECO:0007669"/>
    <property type="project" value="UniProtKB-SubCell"/>
</dbReference>
<dbReference type="RefSeq" id="WP_089973194.1">
    <property type="nucleotide sequence ID" value="NZ_FNJM01000019.1"/>
</dbReference>
<dbReference type="PIRSF" id="PIRSF006351">
    <property type="entry name" value="PTS_EIIC-Cellobiose"/>
    <property type="match status" value="1"/>
</dbReference>
<dbReference type="AlphaFoldDB" id="A0A1H0VTL7"/>
<dbReference type="InterPro" id="IPR003352">
    <property type="entry name" value="PTS_EIIC"/>
</dbReference>
<evidence type="ECO:0000313" key="11">
    <source>
        <dbReference type="EMBL" id="MBB6714169.1"/>
    </source>
</evidence>
<dbReference type="PANTHER" id="PTHR33989">
    <property type="match status" value="1"/>
</dbReference>
<feature type="domain" description="PTS EIIC type-3" evidence="10">
    <location>
        <begin position="8"/>
        <end position="406"/>
    </location>
</feature>
<dbReference type="Proteomes" id="UP000585258">
    <property type="component" value="Unassembled WGS sequence"/>
</dbReference>
<protein>
    <recommendedName>
        <fullName evidence="8">Permease IIC component</fullName>
    </recommendedName>
</protein>
<dbReference type="InterPro" id="IPR004501">
    <property type="entry name" value="PTS_EIIC_3"/>
</dbReference>
<evidence type="ECO:0000313" key="14">
    <source>
        <dbReference type="Proteomes" id="UP000585258"/>
    </source>
</evidence>
<evidence type="ECO:0000256" key="5">
    <source>
        <dbReference type="ARBA" id="ARBA00022692"/>
    </source>
</evidence>
<reference evidence="11 14" key="2">
    <citation type="submission" date="2020-08" db="EMBL/GenBank/DDBJ databases">
        <title>Clostridia isolated from Swiss meat.</title>
        <authorList>
            <person name="Wambui J."/>
            <person name="Stevens M.J.A."/>
            <person name="Stephan R."/>
        </authorList>
    </citation>
    <scope>NUCLEOTIDE SEQUENCE [LARGE SCALE GENOMIC DNA]</scope>
    <source>
        <strain evidence="11 14">CM001</strain>
    </source>
</reference>
<keyword evidence="5 9" id="KW-0812">Transmembrane</keyword>
<evidence type="ECO:0000259" key="10">
    <source>
        <dbReference type="PROSITE" id="PS51105"/>
    </source>
</evidence>
<keyword evidence="7 8" id="KW-0472">Membrane</keyword>
<dbReference type="InterPro" id="IPR051088">
    <property type="entry name" value="PTS_Sugar-EIIC/EIIB"/>
</dbReference>
<keyword evidence="6 9" id="KW-1133">Transmembrane helix</keyword>
<dbReference type="InterPro" id="IPR004796">
    <property type="entry name" value="PTS_IIC_cello"/>
</dbReference>
<dbReference type="GO" id="GO:0008982">
    <property type="term" value="F:protein-N(PI)-phosphohistidine-sugar phosphotransferase activity"/>
    <property type="evidence" value="ECO:0007669"/>
    <property type="project" value="UniProtKB-UniRule"/>
</dbReference>
<feature type="transmembrane region" description="Helical" evidence="9">
    <location>
        <begin position="244"/>
        <end position="261"/>
    </location>
</feature>
<feature type="transmembrane region" description="Helical" evidence="9">
    <location>
        <begin position="216"/>
        <end position="237"/>
    </location>
</feature>
<evidence type="ECO:0000256" key="9">
    <source>
        <dbReference type="SAM" id="Phobius"/>
    </source>
</evidence>
<accession>A0A1H0VTL7</accession>
<evidence type="ECO:0000256" key="7">
    <source>
        <dbReference type="ARBA" id="ARBA00023136"/>
    </source>
</evidence>
<feature type="transmembrane region" description="Helical" evidence="9">
    <location>
        <begin position="32"/>
        <end position="53"/>
    </location>
</feature>
<dbReference type="Pfam" id="PF02378">
    <property type="entry name" value="PTS_EIIC"/>
    <property type="match status" value="1"/>
</dbReference>
<reference evidence="12 13" key="1">
    <citation type="submission" date="2016-10" db="EMBL/GenBank/DDBJ databases">
        <authorList>
            <person name="de Groot N.N."/>
        </authorList>
    </citation>
    <scope>NUCLEOTIDE SEQUENCE [LARGE SCALE GENOMIC DNA]</scope>
    <source>
        <strain evidence="12 13">DSM 12272</strain>
    </source>
</reference>
<evidence type="ECO:0000313" key="12">
    <source>
        <dbReference type="EMBL" id="SDP81515.1"/>
    </source>
</evidence>
<organism evidence="12 13">
    <name type="scientific">Clostridium gasigenes</name>
    <dbReference type="NCBI Taxonomy" id="94869"/>
    <lineage>
        <taxon>Bacteria</taxon>
        <taxon>Bacillati</taxon>
        <taxon>Bacillota</taxon>
        <taxon>Clostridia</taxon>
        <taxon>Eubacteriales</taxon>
        <taxon>Clostridiaceae</taxon>
        <taxon>Clostridium</taxon>
    </lineage>
</organism>
<feature type="transmembrane region" description="Helical" evidence="9">
    <location>
        <begin position="337"/>
        <end position="356"/>
    </location>
</feature>
<evidence type="ECO:0000256" key="1">
    <source>
        <dbReference type="ARBA" id="ARBA00004651"/>
    </source>
</evidence>
<evidence type="ECO:0000256" key="2">
    <source>
        <dbReference type="ARBA" id="ARBA00022448"/>
    </source>
</evidence>
<dbReference type="NCBIfam" id="TIGR00410">
    <property type="entry name" value="lacE"/>
    <property type="match status" value="1"/>
</dbReference>
<feature type="transmembrane region" description="Helical" evidence="9">
    <location>
        <begin position="281"/>
        <end position="302"/>
    </location>
</feature>
<feature type="transmembrane region" description="Helical" evidence="9">
    <location>
        <begin position="376"/>
        <end position="404"/>
    </location>
</feature>
<keyword evidence="4 8" id="KW-0762">Sugar transport</keyword>
<dbReference type="EMBL" id="JACKWY010000003">
    <property type="protein sequence ID" value="MBB6714169.1"/>
    <property type="molecule type" value="Genomic_DNA"/>
</dbReference>
<feature type="transmembrane region" description="Helical" evidence="9">
    <location>
        <begin position="172"/>
        <end position="196"/>
    </location>
</feature>
<keyword evidence="2 8" id="KW-0813">Transport</keyword>
<gene>
    <name evidence="11" type="ORF">H7E68_05395</name>
    <name evidence="12" type="ORF">SAMN04488529_11921</name>
</gene>
<keyword evidence="3 8" id="KW-1003">Cell membrane</keyword>
<comment type="function">
    <text evidence="8">The phosphoenolpyruvate-dependent sugar phosphotransferase system (PTS), a major carbohydrate active -transport system, catalyzes the phosphorylation of incoming sugar substrates concomitant with their translocation across the cell membrane.</text>
</comment>
<comment type="subcellular location">
    <subcellularLocation>
        <location evidence="1">Cell membrane</location>
        <topology evidence="1">Multi-pass membrane protein</topology>
    </subcellularLocation>
</comment>
<sequence>MEKFMAFMEKYVVPVASKMGAQKHLIAIRDGFVSIMPLIMAGSLAVMINNIPIPGYADFMAKIFGAEWGHVQGTVWNGTFGVMSLILVVTMAYSLGKSYDKDAMACVVVCFAVAAMLYAPGAAGDAFKGTNGLFVALAIPLIFGTIFCKLLGNPKLLIKMPEGVPPAVAKGFAAILPTIIVLALVGIIEAVLLWVFGINNIHKVVSDAIQKPFMDMFSSSIVPVLILILFQQLFWFMGLHGANLVAPIVNTVLLPLTLSNIDAFSLGQEPTSIITSQFLDSFVNLGGSGATIALLIAIFLVSKSKSSKSIAKISLAPGLFNINEPVIFGMPIVLNPIYIAPFIIAPLVCAVIAYYATSWGFIPTTRMVVHWTTPPVLSAFIATASFKAGLIALINVVISVGIYLPFVKVADRKAAIEESQGLAQ</sequence>
<dbReference type="EMBL" id="FNJM01000019">
    <property type="protein sequence ID" value="SDP81515.1"/>
    <property type="molecule type" value="Genomic_DNA"/>
</dbReference>